<feature type="compositionally biased region" description="Basic and acidic residues" evidence="1">
    <location>
        <begin position="129"/>
        <end position="141"/>
    </location>
</feature>
<reference evidence="2" key="1">
    <citation type="journal article" date="2023" name="G3 (Bethesda)">
        <title>Whole genome assemblies of Zophobas morio and Tenebrio molitor.</title>
        <authorList>
            <person name="Kaur S."/>
            <person name="Stinson S.A."/>
            <person name="diCenzo G.C."/>
        </authorList>
    </citation>
    <scope>NUCLEOTIDE SEQUENCE</scope>
    <source>
        <strain evidence="2">QUZm001</strain>
    </source>
</reference>
<keyword evidence="3" id="KW-1185">Reference proteome</keyword>
<proteinExistence type="predicted"/>
<dbReference type="Proteomes" id="UP001168821">
    <property type="component" value="Unassembled WGS sequence"/>
</dbReference>
<name>A0AA38I6S5_9CUCU</name>
<accession>A0AA38I6S5</accession>
<dbReference type="EMBL" id="JALNTZ010000005">
    <property type="protein sequence ID" value="KAJ3652273.1"/>
    <property type="molecule type" value="Genomic_DNA"/>
</dbReference>
<organism evidence="2 3">
    <name type="scientific">Zophobas morio</name>
    <dbReference type="NCBI Taxonomy" id="2755281"/>
    <lineage>
        <taxon>Eukaryota</taxon>
        <taxon>Metazoa</taxon>
        <taxon>Ecdysozoa</taxon>
        <taxon>Arthropoda</taxon>
        <taxon>Hexapoda</taxon>
        <taxon>Insecta</taxon>
        <taxon>Pterygota</taxon>
        <taxon>Neoptera</taxon>
        <taxon>Endopterygota</taxon>
        <taxon>Coleoptera</taxon>
        <taxon>Polyphaga</taxon>
        <taxon>Cucujiformia</taxon>
        <taxon>Tenebrionidae</taxon>
        <taxon>Zophobas</taxon>
    </lineage>
</organism>
<feature type="region of interest" description="Disordered" evidence="1">
    <location>
        <begin position="104"/>
        <end position="169"/>
    </location>
</feature>
<feature type="compositionally biased region" description="Basic and acidic residues" evidence="1">
    <location>
        <begin position="148"/>
        <end position="162"/>
    </location>
</feature>
<evidence type="ECO:0000313" key="2">
    <source>
        <dbReference type="EMBL" id="KAJ3652273.1"/>
    </source>
</evidence>
<evidence type="ECO:0000313" key="3">
    <source>
        <dbReference type="Proteomes" id="UP001168821"/>
    </source>
</evidence>
<sequence>MMNELQLDVERTVGPLVRWKEDGIERPGWSEISSESPSFNALWTQWDSLHAENGCLSEPGGVRMEGMSLCSWWFRPLESRNYFERYTMGILVVIMKSRRHFPKLRRDSTGSVAGKTSGAGARGVGPVWRLKDQRLGRDGRSRHSRSPSSDRRREQGNEKDSSRNAALQE</sequence>
<dbReference type="AlphaFoldDB" id="A0AA38I6S5"/>
<gene>
    <name evidence="2" type="ORF">Zmor_018252</name>
</gene>
<comment type="caution">
    <text evidence="2">The sequence shown here is derived from an EMBL/GenBank/DDBJ whole genome shotgun (WGS) entry which is preliminary data.</text>
</comment>
<protein>
    <submittedName>
        <fullName evidence="2">Uncharacterized protein</fullName>
    </submittedName>
</protein>
<evidence type="ECO:0000256" key="1">
    <source>
        <dbReference type="SAM" id="MobiDB-lite"/>
    </source>
</evidence>